<dbReference type="InterPro" id="IPR016162">
    <property type="entry name" value="Ald_DH_N"/>
</dbReference>
<dbReference type="CDD" id="cd07106">
    <property type="entry name" value="ALDH_AldA-AAD23400"/>
    <property type="match status" value="1"/>
</dbReference>
<dbReference type="SUPFAM" id="SSF53720">
    <property type="entry name" value="ALDH-like"/>
    <property type="match status" value="1"/>
</dbReference>
<dbReference type="Gene3D" id="3.40.309.10">
    <property type="entry name" value="Aldehyde Dehydrogenase, Chain A, domain 2"/>
    <property type="match status" value="1"/>
</dbReference>
<evidence type="ECO:0000256" key="4">
    <source>
        <dbReference type="ARBA" id="ARBA00049194"/>
    </source>
</evidence>
<dbReference type="PROSITE" id="PS00070">
    <property type="entry name" value="ALDEHYDE_DEHYDR_CYS"/>
    <property type="match status" value="1"/>
</dbReference>
<dbReference type="Pfam" id="PF00171">
    <property type="entry name" value="Aldedh"/>
    <property type="match status" value="1"/>
</dbReference>
<dbReference type="InterPro" id="IPR015590">
    <property type="entry name" value="Aldehyde_DH_dom"/>
</dbReference>
<reference evidence="8" key="2">
    <citation type="journal article" date="2023" name="IMA Fungus">
        <title>Comparative genomic study of the Penicillium genus elucidates a diverse pangenome and 15 lateral gene transfer events.</title>
        <authorList>
            <person name="Petersen C."/>
            <person name="Sorensen T."/>
            <person name="Nielsen M.R."/>
            <person name="Sondergaard T.E."/>
            <person name="Sorensen J.L."/>
            <person name="Fitzpatrick D.A."/>
            <person name="Frisvad J.C."/>
            <person name="Nielsen K.L."/>
        </authorList>
    </citation>
    <scope>NUCLEOTIDE SEQUENCE</scope>
    <source>
        <strain evidence="8">IBT 29677</strain>
    </source>
</reference>
<proteinExistence type="inferred from homology"/>
<evidence type="ECO:0000259" key="7">
    <source>
        <dbReference type="Pfam" id="PF00171"/>
    </source>
</evidence>
<keyword evidence="9" id="KW-1185">Reference proteome</keyword>
<dbReference type="PROSITE" id="PS00687">
    <property type="entry name" value="ALDEHYDE_DEHYDR_GLU"/>
    <property type="match status" value="1"/>
</dbReference>
<dbReference type="EC" id="1.2.1.3" evidence="3"/>
<dbReference type="GO" id="GO:0004029">
    <property type="term" value="F:aldehyde dehydrogenase (NAD+) activity"/>
    <property type="evidence" value="ECO:0007669"/>
    <property type="project" value="UniProtKB-EC"/>
</dbReference>
<name>A0A9X0B556_9EURO</name>
<dbReference type="InterPro" id="IPR016160">
    <property type="entry name" value="Ald_DH_CS_CYS"/>
</dbReference>
<dbReference type="EMBL" id="JAPZBU010000009">
    <property type="protein sequence ID" value="KAJ5388461.1"/>
    <property type="molecule type" value="Genomic_DNA"/>
</dbReference>
<comment type="similarity">
    <text evidence="1 6">Belongs to the aldehyde dehydrogenase family.</text>
</comment>
<evidence type="ECO:0000313" key="8">
    <source>
        <dbReference type="EMBL" id="KAJ5388461.1"/>
    </source>
</evidence>
<dbReference type="InterPro" id="IPR029510">
    <property type="entry name" value="Ald_DH_CS_GLU"/>
</dbReference>
<evidence type="ECO:0000256" key="2">
    <source>
        <dbReference type="ARBA" id="ARBA00023002"/>
    </source>
</evidence>
<gene>
    <name evidence="8" type="ORF">N7509_011002</name>
</gene>
<feature type="active site" evidence="5">
    <location>
        <position position="247"/>
    </location>
</feature>
<accession>A0A9X0B556</accession>
<comment type="caution">
    <text evidence="8">The sequence shown here is derived from an EMBL/GenBank/DDBJ whole genome shotgun (WGS) entry which is preliminary data.</text>
</comment>
<evidence type="ECO:0000256" key="5">
    <source>
        <dbReference type="PROSITE-ProRule" id="PRU10007"/>
    </source>
</evidence>
<keyword evidence="2 6" id="KW-0560">Oxidoreductase</keyword>
<dbReference type="InterPro" id="IPR016161">
    <property type="entry name" value="Ald_DH/histidinol_DH"/>
</dbReference>
<evidence type="ECO:0000256" key="6">
    <source>
        <dbReference type="RuleBase" id="RU003345"/>
    </source>
</evidence>
<dbReference type="RefSeq" id="XP_056486259.1">
    <property type="nucleotide sequence ID" value="XM_056635639.1"/>
</dbReference>
<dbReference type="InterPro" id="IPR044086">
    <property type="entry name" value="LUC3-like"/>
</dbReference>
<dbReference type="FunFam" id="3.40.309.10:FF:000009">
    <property type="entry name" value="Aldehyde dehydrogenase A"/>
    <property type="match status" value="1"/>
</dbReference>
<feature type="domain" description="Aldehyde dehydrogenase" evidence="7">
    <location>
        <begin position="29"/>
        <end position="470"/>
    </location>
</feature>
<dbReference type="GeneID" id="81374619"/>
<dbReference type="AlphaFoldDB" id="A0A9X0B556"/>
<comment type="catalytic activity">
    <reaction evidence="4">
        <text>an aldehyde + NAD(+) + H2O = a carboxylate + NADH + 2 H(+)</text>
        <dbReference type="Rhea" id="RHEA:16185"/>
        <dbReference type="ChEBI" id="CHEBI:15377"/>
        <dbReference type="ChEBI" id="CHEBI:15378"/>
        <dbReference type="ChEBI" id="CHEBI:17478"/>
        <dbReference type="ChEBI" id="CHEBI:29067"/>
        <dbReference type="ChEBI" id="CHEBI:57540"/>
        <dbReference type="ChEBI" id="CHEBI:57945"/>
        <dbReference type="EC" id="1.2.1.3"/>
    </reaction>
</comment>
<evidence type="ECO:0000256" key="1">
    <source>
        <dbReference type="ARBA" id="ARBA00009986"/>
    </source>
</evidence>
<dbReference type="Gene3D" id="3.40.605.10">
    <property type="entry name" value="Aldehyde Dehydrogenase, Chain A, domain 1"/>
    <property type="match status" value="1"/>
</dbReference>
<organism evidence="8 9">
    <name type="scientific">Penicillium cosmopolitanum</name>
    <dbReference type="NCBI Taxonomy" id="1131564"/>
    <lineage>
        <taxon>Eukaryota</taxon>
        <taxon>Fungi</taxon>
        <taxon>Dikarya</taxon>
        <taxon>Ascomycota</taxon>
        <taxon>Pezizomycotina</taxon>
        <taxon>Eurotiomycetes</taxon>
        <taxon>Eurotiomycetidae</taxon>
        <taxon>Eurotiales</taxon>
        <taxon>Aspergillaceae</taxon>
        <taxon>Penicillium</taxon>
    </lineage>
</organism>
<sequence>MGSSDYTFETFFNVVNGECRSAFKFKYGTDPSTEKKLWDWPVATTNDVEEAVQSANDAFKVWSSTPIEERVEKISQWKESYKGYCENFTTLLMAECGKTRALAAGEANEVISLFDHHLQLRIPEERIEDDHRIITTRHVPVGVVAAICPWNFPVVLSMGKILAAVLSGCCIIVKPSPFTPYSALKLVELAQLFFPPGVIQVLGGEDFLGPALVSHPNIHKISFTGSSATGKKIMQSAAGTMKRVTLELGGNDPAIVFPNVDIENTASEVVQGCFVFSGQVCVAIKRVYVHEDIYQPFLDAMVKAASMIQVGEATNKSTTMGPMQNEMQRQRVQELIADTEVNGYTFALPPRSFESNSGYFLSPAIVDNPPENSRIVVEEQFGPIIPVLKWSNEADVISRANNTKSGLGASIWNSDATHAEQVGRQIQSGSVFINSWAKTTPRGMLSGHKESGIGGEWGSTGILHYCNVQVMHDFK</sequence>
<protein>
    <recommendedName>
        <fullName evidence="3">aldehyde dehydrogenase (NAD(+))</fullName>
        <ecNumber evidence="3">1.2.1.3</ecNumber>
    </recommendedName>
</protein>
<dbReference type="FunFam" id="3.40.605.10:FF:000007">
    <property type="entry name" value="NAD/NADP-dependent betaine aldehyde dehydrogenase"/>
    <property type="match status" value="1"/>
</dbReference>
<dbReference type="OrthoDB" id="310895at2759"/>
<reference evidence="8" key="1">
    <citation type="submission" date="2022-12" db="EMBL/GenBank/DDBJ databases">
        <authorList>
            <person name="Petersen C."/>
        </authorList>
    </citation>
    <scope>NUCLEOTIDE SEQUENCE</scope>
    <source>
        <strain evidence="8">IBT 29677</strain>
    </source>
</reference>
<evidence type="ECO:0000313" key="9">
    <source>
        <dbReference type="Proteomes" id="UP001147747"/>
    </source>
</evidence>
<dbReference type="InterPro" id="IPR016163">
    <property type="entry name" value="Ald_DH_C"/>
</dbReference>
<evidence type="ECO:0000256" key="3">
    <source>
        <dbReference type="ARBA" id="ARBA00024226"/>
    </source>
</evidence>
<dbReference type="Proteomes" id="UP001147747">
    <property type="component" value="Unassembled WGS sequence"/>
</dbReference>
<dbReference type="PANTHER" id="PTHR11699">
    <property type="entry name" value="ALDEHYDE DEHYDROGENASE-RELATED"/>
    <property type="match status" value="1"/>
</dbReference>